<keyword evidence="3" id="KW-1185">Reference proteome</keyword>
<dbReference type="Proteomes" id="UP001215280">
    <property type="component" value="Unassembled WGS sequence"/>
</dbReference>
<protein>
    <submittedName>
        <fullName evidence="2">Uncharacterized protein</fullName>
    </submittedName>
</protein>
<comment type="caution">
    <text evidence="2">The sequence shown here is derived from an EMBL/GenBank/DDBJ whole genome shotgun (WGS) entry which is preliminary data.</text>
</comment>
<accession>A0AAD7NZV0</accession>
<evidence type="ECO:0000313" key="3">
    <source>
        <dbReference type="Proteomes" id="UP001215280"/>
    </source>
</evidence>
<evidence type="ECO:0000313" key="2">
    <source>
        <dbReference type="EMBL" id="KAJ7782583.1"/>
    </source>
</evidence>
<name>A0AAD7NZV0_9AGAR</name>
<feature type="compositionally biased region" description="Polar residues" evidence="1">
    <location>
        <begin position="1016"/>
        <end position="1026"/>
    </location>
</feature>
<dbReference type="EMBL" id="JARJLG010000003">
    <property type="protein sequence ID" value="KAJ7782583.1"/>
    <property type="molecule type" value="Genomic_DNA"/>
</dbReference>
<reference evidence="2" key="1">
    <citation type="submission" date="2023-03" db="EMBL/GenBank/DDBJ databases">
        <title>Massive genome expansion in bonnet fungi (Mycena s.s.) driven by repeated elements and novel gene families across ecological guilds.</title>
        <authorList>
            <consortium name="Lawrence Berkeley National Laboratory"/>
            <person name="Harder C.B."/>
            <person name="Miyauchi S."/>
            <person name="Viragh M."/>
            <person name="Kuo A."/>
            <person name="Thoen E."/>
            <person name="Andreopoulos B."/>
            <person name="Lu D."/>
            <person name="Skrede I."/>
            <person name="Drula E."/>
            <person name="Henrissat B."/>
            <person name="Morin E."/>
            <person name="Kohler A."/>
            <person name="Barry K."/>
            <person name="LaButti K."/>
            <person name="Morin E."/>
            <person name="Salamov A."/>
            <person name="Lipzen A."/>
            <person name="Mereny Z."/>
            <person name="Hegedus B."/>
            <person name="Baldrian P."/>
            <person name="Stursova M."/>
            <person name="Weitz H."/>
            <person name="Taylor A."/>
            <person name="Grigoriev I.V."/>
            <person name="Nagy L.G."/>
            <person name="Martin F."/>
            <person name="Kauserud H."/>
        </authorList>
    </citation>
    <scope>NUCLEOTIDE SEQUENCE</scope>
    <source>
        <strain evidence="2">CBHHK188m</strain>
    </source>
</reference>
<sequence>MDVSGSTSTVNKFHNKSTLKCPDCLQDIKVGTGGQANLRSHIGTPKCLKSQKEHKKAKPKYALLTDYLKPKAAPVPSTVAAPEPVMGLTFSRVEPPEGTGPEPLEEPCAALDDLSDLFGQTPVPVICAHAQDLLRQLRSRFDNIPAFAPLVDSTHPLADFAVDPFLEFPQQRTSLDNWDEILLPMLHKAFGWGELDPKLSLAYISLGKYGLTSFCAFFEFFVVERQLKGYQIMPYFDFLLRGVEYRFPSSNDSIAPRDEAKRVQDEHHRALPTAGQDYPAESNKVKPCTGIELAFPPGGSHHVDYPFGLHQQYNLPWDYYSRHNQFFIQSKNCQRDLVVKGEPCKSCNSLLANDVLLGIIRRIWHGIHENTPLIYMPISGLIDCARRKTVQTRGLKLTKLNVVRQLLGKMAALDEHKQFVMAVASGKVERVAQLVQACLNNGVGIRGLLERYQRACEVVYNPKGFTEDDMLLGLLILRLGGARLAGIIHRAKGLPGISTLRKNRVILPLRASAGMPTVAEVEENIEAFTEGEPQSTGPPLIVHRVLMMDEIAVEQRPRWDDKTNKILGACRECSWKVALDFNTVEDLEVFCNAVENGDIHLASEATVAAFGVLSKDPRVYSPRPCCISGTDKHETGPEQAKFIQQILTAAKNKETRGNITYRTVSIASDGEAKRGSALVKLTMNRDLDPSSPIYPALSNLELMNLRVGEDDVTADKDYRHVLKTLRNLLMRLKGCMVLGFKITAPIIKQHLVAAGHSQEQVDAFLNVNDKQDVYLAFQLIKALWSLEDLPAGSSPGFIRTRKALQMFGHLGYHLLMPYIFIELSLHDQLVHLSTAAHLLFILYSDGKAGTAFMANQTYTNLMIMIKNQRSTFLILLGTDRLEVLFGLIRTAIGTDVNVDIYQLSTRASNLTETSIILASCPHWDRSPRRLKLPMIINEAGDISPNADHITPASWKGDVHVACSTLGVDIFSPLGSYLLDFIDEEPPEDFAIEPSLLPVVAPSTDPAAEPVPALLNPASSESPSGDCSYTPDGDVEDALAIAEPQGRFSPHMEINGKFISKAKALSAMMRYKGIRSSTDRLKRVAGLPSLSPTMEGAGIVSDSGLGAPSLRIGNPVAIVVSCEEQLFLAVAQVNDIKLASAAVASIALDMLLNSSAKISVQILRLVPATVTDDPTKKNDWCWSLSLEAACSNLPGNLIHPLNPVVSVVETGKPTYLFDSHSLLTSAATIHGQMLPADFFLVPKVKRTSAFPYRRGGLRSVPSSVPTVFPVLQTPAWGWRGSAS</sequence>
<proteinExistence type="predicted"/>
<evidence type="ECO:0000256" key="1">
    <source>
        <dbReference type="SAM" id="MobiDB-lite"/>
    </source>
</evidence>
<feature type="region of interest" description="Disordered" evidence="1">
    <location>
        <begin position="1007"/>
        <end position="1028"/>
    </location>
</feature>
<gene>
    <name evidence="2" type="ORF">DFH07DRAFT_764716</name>
</gene>
<organism evidence="2 3">
    <name type="scientific">Mycena maculata</name>
    <dbReference type="NCBI Taxonomy" id="230809"/>
    <lineage>
        <taxon>Eukaryota</taxon>
        <taxon>Fungi</taxon>
        <taxon>Dikarya</taxon>
        <taxon>Basidiomycota</taxon>
        <taxon>Agaricomycotina</taxon>
        <taxon>Agaricomycetes</taxon>
        <taxon>Agaricomycetidae</taxon>
        <taxon>Agaricales</taxon>
        <taxon>Marasmiineae</taxon>
        <taxon>Mycenaceae</taxon>
        <taxon>Mycena</taxon>
    </lineage>
</organism>